<reference evidence="8 9" key="1">
    <citation type="submission" date="2021-01" db="EMBL/GenBank/DDBJ databases">
        <title>Whole genome sequence of Paenibacillus sonchi LMG 24727 for comparative genomics.</title>
        <authorList>
            <person name="Lee G."/>
            <person name="Kim M.-J."/>
            <person name="Lim K."/>
            <person name="Shin J.-H."/>
        </authorList>
    </citation>
    <scope>NUCLEOTIDE SEQUENCE [LARGE SCALE GENOMIC DNA]</scope>
    <source>
        <strain evidence="8 9">LMG 24727</strain>
    </source>
</reference>
<evidence type="ECO:0000256" key="5">
    <source>
        <dbReference type="ARBA" id="ARBA00023163"/>
    </source>
</evidence>
<dbReference type="InterPro" id="IPR013325">
    <property type="entry name" value="RNA_pol_sigma_r2"/>
</dbReference>
<dbReference type="GO" id="GO:0006352">
    <property type="term" value="P:DNA-templated transcription initiation"/>
    <property type="evidence" value="ECO:0007669"/>
    <property type="project" value="InterPro"/>
</dbReference>
<dbReference type="AlphaFoldDB" id="A0A974P7A8"/>
<keyword evidence="3" id="KW-0731">Sigma factor</keyword>
<dbReference type="InterPro" id="IPR007627">
    <property type="entry name" value="RNA_pol_sigma70_r2"/>
</dbReference>
<dbReference type="InterPro" id="IPR014284">
    <property type="entry name" value="RNA_pol_sigma-70_dom"/>
</dbReference>
<dbReference type="SUPFAM" id="SSF88659">
    <property type="entry name" value="Sigma3 and sigma4 domains of RNA polymerase sigma factors"/>
    <property type="match status" value="1"/>
</dbReference>
<keyword evidence="4" id="KW-0238">DNA-binding</keyword>
<dbReference type="NCBIfam" id="TIGR02937">
    <property type="entry name" value="sigma70-ECF"/>
    <property type="match status" value="1"/>
</dbReference>
<dbReference type="PANTHER" id="PTHR43133">
    <property type="entry name" value="RNA POLYMERASE ECF-TYPE SIGMA FACTO"/>
    <property type="match status" value="1"/>
</dbReference>
<proteinExistence type="inferred from homology"/>
<evidence type="ECO:0000256" key="2">
    <source>
        <dbReference type="ARBA" id="ARBA00023015"/>
    </source>
</evidence>
<sequence length="195" mass="22974">MEAIEETIRRIQSGEIYLFANIVNEYQQRIYIYCLRLLRNEDEAEDAVQDIMLKVFEKIKSYHPKVTFTSWMYKVAYNHCLNLLRKRRIRQQFNWLFRQEVTAESAEQSVVKKMVSEPVADALSMLTTEERNLLILRVFEEKTFEEIGEILGKSMDAVTKKYGRVRQKMKNTMEIRGESHARKSINLGGAAPKEI</sequence>
<evidence type="ECO:0000256" key="1">
    <source>
        <dbReference type="ARBA" id="ARBA00010641"/>
    </source>
</evidence>
<keyword evidence="9" id="KW-1185">Reference proteome</keyword>
<dbReference type="InterPro" id="IPR039425">
    <property type="entry name" value="RNA_pol_sigma-70-like"/>
</dbReference>
<dbReference type="KEGG" id="pson:JI735_18455"/>
<evidence type="ECO:0000313" key="8">
    <source>
        <dbReference type="EMBL" id="QQZ58742.1"/>
    </source>
</evidence>
<evidence type="ECO:0000256" key="3">
    <source>
        <dbReference type="ARBA" id="ARBA00023082"/>
    </source>
</evidence>
<comment type="similarity">
    <text evidence="1">Belongs to the sigma-70 factor family. ECF subfamily.</text>
</comment>
<dbReference type="Pfam" id="PF08281">
    <property type="entry name" value="Sigma70_r4_2"/>
    <property type="match status" value="1"/>
</dbReference>
<dbReference type="RefSeq" id="WP_202676277.1">
    <property type="nucleotide sequence ID" value="NZ_CP068595.1"/>
</dbReference>
<feature type="domain" description="RNA polymerase sigma-70 region 2" evidence="6">
    <location>
        <begin position="23"/>
        <end position="88"/>
    </location>
</feature>
<dbReference type="Proteomes" id="UP000595841">
    <property type="component" value="Chromosome"/>
</dbReference>
<name>A0A974P7A8_9BACL</name>
<evidence type="ECO:0000259" key="6">
    <source>
        <dbReference type="Pfam" id="PF04542"/>
    </source>
</evidence>
<evidence type="ECO:0000313" key="9">
    <source>
        <dbReference type="Proteomes" id="UP000595841"/>
    </source>
</evidence>
<dbReference type="InterPro" id="IPR013324">
    <property type="entry name" value="RNA_pol_sigma_r3/r4-like"/>
</dbReference>
<dbReference type="PANTHER" id="PTHR43133:SF8">
    <property type="entry name" value="RNA POLYMERASE SIGMA FACTOR HI_1459-RELATED"/>
    <property type="match status" value="1"/>
</dbReference>
<dbReference type="Pfam" id="PF04542">
    <property type="entry name" value="Sigma70_r2"/>
    <property type="match status" value="1"/>
</dbReference>
<dbReference type="GO" id="GO:0016987">
    <property type="term" value="F:sigma factor activity"/>
    <property type="evidence" value="ECO:0007669"/>
    <property type="project" value="UniProtKB-KW"/>
</dbReference>
<accession>A0A974P7A8</accession>
<evidence type="ECO:0000259" key="7">
    <source>
        <dbReference type="Pfam" id="PF08281"/>
    </source>
</evidence>
<dbReference type="GO" id="GO:0003677">
    <property type="term" value="F:DNA binding"/>
    <property type="evidence" value="ECO:0007669"/>
    <property type="project" value="UniProtKB-KW"/>
</dbReference>
<keyword evidence="2" id="KW-0805">Transcription regulation</keyword>
<dbReference type="SUPFAM" id="SSF88946">
    <property type="entry name" value="Sigma2 domain of RNA polymerase sigma factors"/>
    <property type="match status" value="1"/>
</dbReference>
<dbReference type="EMBL" id="CP068595">
    <property type="protein sequence ID" value="QQZ58742.1"/>
    <property type="molecule type" value="Genomic_DNA"/>
</dbReference>
<organism evidence="8 9">
    <name type="scientific">Paenibacillus sonchi</name>
    <dbReference type="NCBI Taxonomy" id="373687"/>
    <lineage>
        <taxon>Bacteria</taxon>
        <taxon>Bacillati</taxon>
        <taxon>Bacillota</taxon>
        <taxon>Bacilli</taxon>
        <taxon>Bacillales</taxon>
        <taxon>Paenibacillaceae</taxon>
        <taxon>Paenibacillus</taxon>
        <taxon>Paenibacillus sonchi group</taxon>
    </lineage>
</organism>
<protein>
    <submittedName>
        <fullName evidence="8">Sigma-70 family RNA polymerase sigma factor</fullName>
    </submittedName>
</protein>
<gene>
    <name evidence="8" type="ORF">JI735_18455</name>
</gene>
<dbReference type="Gene3D" id="1.10.1740.10">
    <property type="match status" value="1"/>
</dbReference>
<feature type="domain" description="RNA polymerase sigma factor 70 region 4 type 2" evidence="7">
    <location>
        <begin position="118"/>
        <end position="169"/>
    </location>
</feature>
<keyword evidence="5" id="KW-0804">Transcription</keyword>
<dbReference type="Gene3D" id="1.10.10.10">
    <property type="entry name" value="Winged helix-like DNA-binding domain superfamily/Winged helix DNA-binding domain"/>
    <property type="match status" value="1"/>
</dbReference>
<evidence type="ECO:0000256" key="4">
    <source>
        <dbReference type="ARBA" id="ARBA00023125"/>
    </source>
</evidence>
<dbReference type="InterPro" id="IPR036388">
    <property type="entry name" value="WH-like_DNA-bd_sf"/>
</dbReference>
<dbReference type="InterPro" id="IPR013249">
    <property type="entry name" value="RNA_pol_sigma70_r4_t2"/>
</dbReference>